<dbReference type="GeneID" id="66580874"/>
<dbReference type="Gene3D" id="1.10.443.10">
    <property type="entry name" value="Intergrase catalytic core"/>
    <property type="match status" value="1"/>
</dbReference>
<evidence type="ECO:0000256" key="4">
    <source>
        <dbReference type="ARBA" id="ARBA00023172"/>
    </source>
</evidence>
<keyword evidence="4" id="KW-0233">DNA recombination</keyword>
<evidence type="ECO:0000313" key="8">
    <source>
        <dbReference type="EMBL" id="RGU88301.1"/>
    </source>
</evidence>
<dbReference type="GO" id="GO:0003677">
    <property type="term" value="F:DNA binding"/>
    <property type="evidence" value="ECO:0007669"/>
    <property type="project" value="UniProtKB-UniRule"/>
</dbReference>
<feature type="domain" description="Tyr recombinase" evidence="6">
    <location>
        <begin position="99"/>
        <end position="277"/>
    </location>
</feature>
<dbReference type="AlphaFoldDB" id="A0A395W521"/>
<dbReference type="PROSITE" id="PS51898">
    <property type="entry name" value="TYR_RECOMBINASE"/>
    <property type="match status" value="1"/>
</dbReference>
<dbReference type="GO" id="GO:0006310">
    <property type="term" value="P:DNA recombination"/>
    <property type="evidence" value="ECO:0007669"/>
    <property type="project" value="UniProtKB-KW"/>
</dbReference>
<keyword evidence="3 5" id="KW-0238">DNA-binding</keyword>
<dbReference type="GO" id="GO:0015074">
    <property type="term" value="P:DNA integration"/>
    <property type="evidence" value="ECO:0007669"/>
    <property type="project" value="UniProtKB-KW"/>
</dbReference>
<reference evidence="8 9" key="1">
    <citation type="submission" date="2018-08" db="EMBL/GenBank/DDBJ databases">
        <title>A genome reference for cultivated species of the human gut microbiota.</title>
        <authorList>
            <person name="Zou Y."/>
            <person name="Xue W."/>
            <person name="Luo G."/>
        </authorList>
    </citation>
    <scope>NUCLEOTIDE SEQUENCE [LARGE SCALE GENOMIC DNA]</scope>
    <source>
        <strain evidence="8 9">AF15-20</strain>
    </source>
</reference>
<dbReference type="PANTHER" id="PTHR30349:SF41">
    <property type="entry name" value="INTEGRASE_RECOMBINASE PROTEIN MJ0367-RELATED"/>
    <property type="match status" value="1"/>
</dbReference>
<comment type="caution">
    <text evidence="8">The sequence shown here is derived from an EMBL/GenBank/DDBJ whole genome shotgun (WGS) entry which is preliminary data.</text>
</comment>
<dbReference type="InterPro" id="IPR044068">
    <property type="entry name" value="CB"/>
</dbReference>
<dbReference type="InterPro" id="IPR050090">
    <property type="entry name" value="Tyrosine_recombinase_XerCD"/>
</dbReference>
<sequence>MNKDEALNKFTFMMEYRNLSSNTIHMYRWYLSRMFDFYQLEDVSILDVSMAQNYVVHMKQTYAPASLNAVISAIRYFFDVVLERPLSRRQFPNILYHPVEITVFTDEQIHLLLDTKDIRLRAFLLLGLDAGLRVGEVARLKVSDIDSKNMLLSIQNSKRGKSRKVPLSNTLLKALREYWIVYKPDKNEYLFPAVQSNSKTPYINQSYINILFKEYIKNFSFYVPTMRFHNLRDTYATLMLKNGCNIFTLKKLLGHSSFSSTSRYIKYDISDLAQAPVLSSLMEIE</sequence>
<dbReference type="Proteomes" id="UP000265489">
    <property type="component" value="Unassembled WGS sequence"/>
</dbReference>
<dbReference type="InterPro" id="IPR010998">
    <property type="entry name" value="Integrase_recombinase_N"/>
</dbReference>
<dbReference type="CDD" id="cd00397">
    <property type="entry name" value="DNA_BRE_C"/>
    <property type="match status" value="1"/>
</dbReference>
<organism evidence="8 9">
    <name type="scientific">Holdemanella biformis</name>
    <dbReference type="NCBI Taxonomy" id="1735"/>
    <lineage>
        <taxon>Bacteria</taxon>
        <taxon>Bacillati</taxon>
        <taxon>Bacillota</taxon>
        <taxon>Erysipelotrichia</taxon>
        <taxon>Erysipelotrichales</taxon>
        <taxon>Erysipelotrichaceae</taxon>
        <taxon>Holdemanella</taxon>
    </lineage>
</organism>
<proteinExistence type="inferred from homology"/>
<evidence type="ECO:0008006" key="10">
    <source>
        <dbReference type="Google" id="ProtNLM"/>
    </source>
</evidence>
<evidence type="ECO:0000256" key="5">
    <source>
        <dbReference type="PROSITE-ProRule" id="PRU01248"/>
    </source>
</evidence>
<keyword evidence="2" id="KW-0229">DNA integration</keyword>
<accession>A0A395W521</accession>
<evidence type="ECO:0000259" key="7">
    <source>
        <dbReference type="PROSITE" id="PS51900"/>
    </source>
</evidence>
<gene>
    <name evidence="8" type="ORF">DWW32_13250</name>
</gene>
<evidence type="ECO:0000256" key="3">
    <source>
        <dbReference type="ARBA" id="ARBA00023125"/>
    </source>
</evidence>
<dbReference type="Gene3D" id="1.10.150.130">
    <property type="match status" value="1"/>
</dbReference>
<dbReference type="InterPro" id="IPR002104">
    <property type="entry name" value="Integrase_catalytic"/>
</dbReference>
<dbReference type="Pfam" id="PF13495">
    <property type="entry name" value="Phage_int_SAM_4"/>
    <property type="match status" value="1"/>
</dbReference>
<name>A0A395W521_9FIRM</name>
<dbReference type="EMBL" id="QRYQ01000058">
    <property type="protein sequence ID" value="RGU88301.1"/>
    <property type="molecule type" value="Genomic_DNA"/>
</dbReference>
<dbReference type="InterPro" id="IPR004107">
    <property type="entry name" value="Integrase_SAM-like_N"/>
</dbReference>
<dbReference type="RefSeq" id="WP_118326060.1">
    <property type="nucleotide sequence ID" value="NZ_QRYH01000058.1"/>
</dbReference>
<dbReference type="Pfam" id="PF00589">
    <property type="entry name" value="Phage_integrase"/>
    <property type="match status" value="1"/>
</dbReference>
<feature type="domain" description="Core-binding (CB)" evidence="7">
    <location>
        <begin position="1"/>
        <end position="82"/>
    </location>
</feature>
<dbReference type="InterPro" id="IPR013762">
    <property type="entry name" value="Integrase-like_cat_sf"/>
</dbReference>
<dbReference type="PROSITE" id="PS51900">
    <property type="entry name" value="CB"/>
    <property type="match status" value="1"/>
</dbReference>
<evidence type="ECO:0000313" key="9">
    <source>
        <dbReference type="Proteomes" id="UP000265489"/>
    </source>
</evidence>
<evidence type="ECO:0000259" key="6">
    <source>
        <dbReference type="PROSITE" id="PS51898"/>
    </source>
</evidence>
<evidence type="ECO:0000256" key="2">
    <source>
        <dbReference type="ARBA" id="ARBA00022908"/>
    </source>
</evidence>
<dbReference type="PANTHER" id="PTHR30349">
    <property type="entry name" value="PHAGE INTEGRASE-RELATED"/>
    <property type="match status" value="1"/>
</dbReference>
<dbReference type="SUPFAM" id="SSF56349">
    <property type="entry name" value="DNA breaking-rejoining enzymes"/>
    <property type="match status" value="1"/>
</dbReference>
<dbReference type="InterPro" id="IPR011010">
    <property type="entry name" value="DNA_brk_join_enz"/>
</dbReference>
<comment type="similarity">
    <text evidence="1">Belongs to the 'phage' integrase family.</text>
</comment>
<protein>
    <recommendedName>
        <fullName evidence="10">Integrase</fullName>
    </recommendedName>
</protein>
<evidence type="ECO:0000256" key="1">
    <source>
        <dbReference type="ARBA" id="ARBA00008857"/>
    </source>
</evidence>